<dbReference type="Proteomes" id="UP000265515">
    <property type="component" value="Unassembled WGS sequence"/>
</dbReference>
<dbReference type="PANTHER" id="PTHR34512:SF30">
    <property type="entry name" value="OUTER MEMBRANE PROTEIN ASSEMBLY FACTOR BAMB"/>
    <property type="match status" value="1"/>
</dbReference>
<name>A0A388LD69_CHABU</name>
<dbReference type="SUPFAM" id="SSF50998">
    <property type="entry name" value="Quinoprotein alcohol dehydrogenase-like"/>
    <property type="match status" value="1"/>
</dbReference>
<organism evidence="3 4">
    <name type="scientific">Chara braunii</name>
    <name type="common">Braun's stonewort</name>
    <dbReference type="NCBI Taxonomy" id="69332"/>
    <lineage>
        <taxon>Eukaryota</taxon>
        <taxon>Viridiplantae</taxon>
        <taxon>Streptophyta</taxon>
        <taxon>Charophyceae</taxon>
        <taxon>Charales</taxon>
        <taxon>Characeae</taxon>
        <taxon>Chara</taxon>
    </lineage>
</organism>
<dbReference type="Gene3D" id="2.130.10.10">
    <property type="entry name" value="YVTN repeat-like/Quinoprotein amine dehydrogenase"/>
    <property type="match status" value="2"/>
</dbReference>
<dbReference type="Pfam" id="PF13360">
    <property type="entry name" value="PQQ_2"/>
    <property type="match status" value="2"/>
</dbReference>
<feature type="region of interest" description="Disordered" evidence="1">
    <location>
        <begin position="138"/>
        <end position="193"/>
    </location>
</feature>
<dbReference type="EMBL" id="BFEA01000338">
    <property type="protein sequence ID" value="GBG80152.1"/>
    <property type="molecule type" value="Genomic_DNA"/>
</dbReference>
<dbReference type="PANTHER" id="PTHR34512">
    <property type="entry name" value="CELL SURFACE PROTEIN"/>
    <property type="match status" value="1"/>
</dbReference>
<evidence type="ECO:0000259" key="2">
    <source>
        <dbReference type="Pfam" id="PF13360"/>
    </source>
</evidence>
<evidence type="ECO:0000313" key="4">
    <source>
        <dbReference type="Proteomes" id="UP000265515"/>
    </source>
</evidence>
<evidence type="ECO:0000313" key="3">
    <source>
        <dbReference type="EMBL" id="GBG80152.1"/>
    </source>
</evidence>
<dbReference type="Gramene" id="GBG80152">
    <property type="protein sequence ID" value="GBG80152"/>
    <property type="gene ID" value="CBR_g30520"/>
</dbReference>
<feature type="domain" description="Pyrrolo-quinoline quinone repeat" evidence="2">
    <location>
        <begin position="24"/>
        <end position="120"/>
    </location>
</feature>
<keyword evidence="4" id="KW-1185">Reference proteome</keyword>
<dbReference type="InterPro" id="IPR011047">
    <property type="entry name" value="Quinoprotein_ADH-like_sf"/>
</dbReference>
<comment type="caution">
    <text evidence="3">The sequence shown here is derived from an EMBL/GenBank/DDBJ whole genome shotgun (WGS) entry which is preliminary data.</text>
</comment>
<proteinExistence type="predicted"/>
<sequence>MNTAGAAAAQTPPPSAAAEDVDLDSLLFVGAYGTVHALERATGNTVWRSVLRGTGCGSGSLVTLLPAVVQGLIVCGCRGKVVALRMKDGVEVWHNSLPKLRFGNVTVSSMREQHSAAAKAAANAAAAVATAAAAAAAVAPNNPPSSVDEGSGERSGDSRPLDSADRSPSLRGFLQYPSPDSTPPLSPQASTTGMLGDSAILDAAMHRDLSGLAFIATSGEVRALDVRRGGEMVWNYRLPARGSPFVNLLFAGGTLFAGGASCVIALDPLTGQQTWRNDLYARWRTRVTLATATSAACESSQPVISTAS</sequence>
<dbReference type="InterPro" id="IPR002372">
    <property type="entry name" value="PQQ_rpt_dom"/>
</dbReference>
<dbReference type="OrthoDB" id="2135330at2759"/>
<dbReference type="AlphaFoldDB" id="A0A388LD69"/>
<dbReference type="InterPro" id="IPR015943">
    <property type="entry name" value="WD40/YVTN_repeat-like_dom_sf"/>
</dbReference>
<accession>A0A388LD69</accession>
<reference evidence="3 4" key="1">
    <citation type="journal article" date="2018" name="Cell">
        <title>The Chara Genome: Secondary Complexity and Implications for Plant Terrestrialization.</title>
        <authorList>
            <person name="Nishiyama T."/>
            <person name="Sakayama H."/>
            <person name="Vries J.D."/>
            <person name="Buschmann H."/>
            <person name="Saint-Marcoux D."/>
            <person name="Ullrich K.K."/>
            <person name="Haas F.B."/>
            <person name="Vanderstraeten L."/>
            <person name="Becker D."/>
            <person name="Lang D."/>
            <person name="Vosolsobe S."/>
            <person name="Rombauts S."/>
            <person name="Wilhelmsson P.K.I."/>
            <person name="Janitza P."/>
            <person name="Kern R."/>
            <person name="Heyl A."/>
            <person name="Rumpler F."/>
            <person name="Villalobos L.I.A.C."/>
            <person name="Clay J.M."/>
            <person name="Skokan R."/>
            <person name="Toyoda A."/>
            <person name="Suzuki Y."/>
            <person name="Kagoshima H."/>
            <person name="Schijlen E."/>
            <person name="Tajeshwar N."/>
            <person name="Catarino B."/>
            <person name="Hetherington A.J."/>
            <person name="Saltykova A."/>
            <person name="Bonnot C."/>
            <person name="Breuninger H."/>
            <person name="Symeonidi A."/>
            <person name="Radhakrishnan G.V."/>
            <person name="Van Nieuwerburgh F."/>
            <person name="Deforce D."/>
            <person name="Chang C."/>
            <person name="Karol K.G."/>
            <person name="Hedrich R."/>
            <person name="Ulvskov P."/>
            <person name="Glockner G."/>
            <person name="Delwiche C.F."/>
            <person name="Petrasek J."/>
            <person name="Van de Peer Y."/>
            <person name="Friml J."/>
            <person name="Beilby M."/>
            <person name="Dolan L."/>
            <person name="Kohara Y."/>
            <person name="Sugano S."/>
            <person name="Fujiyama A."/>
            <person name="Delaux P.-M."/>
            <person name="Quint M."/>
            <person name="TheiBen G."/>
            <person name="Hagemann M."/>
            <person name="Harholt J."/>
            <person name="Dunand C."/>
            <person name="Zachgo S."/>
            <person name="Langdale J."/>
            <person name="Maumus F."/>
            <person name="Straeten D.V.D."/>
            <person name="Gould S.B."/>
            <person name="Rensing S.A."/>
        </authorList>
    </citation>
    <scope>NUCLEOTIDE SEQUENCE [LARGE SCALE GENOMIC DNA]</scope>
    <source>
        <strain evidence="3 4">S276</strain>
    </source>
</reference>
<protein>
    <recommendedName>
        <fullName evidence="2">Pyrrolo-quinoline quinone repeat domain-containing protein</fullName>
    </recommendedName>
</protein>
<gene>
    <name evidence="3" type="ORF">CBR_g30520</name>
</gene>
<evidence type="ECO:0000256" key="1">
    <source>
        <dbReference type="SAM" id="MobiDB-lite"/>
    </source>
</evidence>
<feature type="domain" description="Pyrrolo-quinoline quinone repeat" evidence="2">
    <location>
        <begin position="218"/>
        <end position="288"/>
    </location>
</feature>
<feature type="compositionally biased region" description="Basic and acidic residues" evidence="1">
    <location>
        <begin position="151"/>
        <end position="165"/>
    </location>
</feature>